<dbReference type="RefSeq" id="WP_031059211.1">
    <property type="nucleotide sequence ID" value="NZ_JBHSPX010000007.1"/>
</dbReference>
<keyword evidence="2" id="KW-1133">Transmembrane helix</keyword>
<sequence length="159" mass="16999">MAEDSPTERRHLQSPPADAPASDPRVTSLAIGSVVFAACVLLLIGLFHAIVGLAVLIDEDLLSPPDSYLISWGTHGWGWLHLGFGVAAVVAAVNLFSARHSARVIGIVVALLSVVKNFFFAPYSGVWSAIIVGLDVLVIWALTQYGPEQARKVYGARPR</sequence>
<keyword evidence="2" id="KW-0472">Membrane</keyword>
<evidence type="ECO:0000313" key="4">
    <source>
        <dbReference type="EMBL" id="MFC6065542.1"/>
    </source>
</evidence>
<organism evidence="4 5">
    <name type="scientific">Streptomyces ochraceiscleroticus</name>
    <dbReference type="NCBI Taxonomy" id="47761"/>
    <lineage>
        <taxon>Bacteria</taxon>
        <taxon>Bacillati</taxon>
        <taxon>Actinomycetota</taxon>
        <taxon>Actinomycetes</taxon>
        <taxon>Kitasatosporales</taxon>
        <taxon>Streptomycetaceae</taxon>
        <taxon>Streptomyces</taxon>
    </lineage>
</organism>
<dbReference type="EMBL" id="JBHSPX010000007">
    <property type="protein sequence ID" value="MFC6065542.1"/>
    <property type="molecule type" value="Genomic_DNA"/>
</dbReference>
<protein>
    <recommendedName>
        <fullName evidence="3">DUF7144 domain-containing protein</fullName>
    </recommendedName>
</protein>
<feature type="domain" description="DUF7144" evidence="3">
    <location>
        <begin position="34"/>
        <end position="146"/>
    </location>
</feature>
<proteinExistence type="predicted"/>
<feature type="compositionally biased region" description="Basic and acidic residues" evidence="1">
    <location>
        <begin position="1"/>
        <end position="11"/>
    </location>
</feature>
<evidence type="ECO:0000259" key="3">
    <source>
        <dbReference type="Pfam" id="PF23636"/>
    </source>
</evidence>
<keyword evidence="5" id="KW-1185">Reference proteome</keyword>
<reference evidence="5" key="1">
    <citation type="journal article" date="2019" name="Int. J. Syst. Evol. Microbiol.">
        <title>The Global Catalogue of Microorganisms (GCM) 10K type strain sequencing project: providing services to taxonomists for standard genome sequencing and annotation.</title>
        <authorList>
            <consortium name="The Broad Institute Genomics Platform"/>
            <consortium name="The Broad Institute Genome Sequencing Center for Infectious Disease"/>
            <person name="Wu L."/>
            <person name="Ma J."/>
        </authorList>
    </citation>
    <scope>NUCLEOTIDE SEQUENCE [LARGE SCALE GENOMIC DNA]</scope>
    <source>
        <strain evidence="5">CGMCC 1.15180</strain>
    </source>
</reference>
<dbReference type="InterPro" id="IPR055568">
    <property type="entry name" value="DUF7144"/>
</dbReference>
<keyword evidence="2" id="KW-0812">Transmembrane</keyword>
<feature type="transmembrane region" description="Helical" evidence="2">
    <location>
        <begin position="126"/>
        <end position="143"/>
    </location>
</feature>
<feature type="transmembrane region" description="Helical" evidence="2">
    <location>
        <begin position="104"/>
        <end position="120"/>
    </location>
</feature>
<feature type="transmembrane region" description="Helical" evidence="2">
    <location>
        <begin position="77"/>
        <end position="97"/>
    </location>
</feature>
<evidence type="ECO:0000256" key="2">
    <source>
        <dbReference type="SAM" id="Phobius"/>
    </source>
</evidence>
<feature type="region of interest" description="Disordered" evidence="1">
    <location>
        <begin position="1"/>
        <end position="24"/>
    </location>
</feature>
<dbReference type="Pfam" id="PF23636">
    <property type="entry name" value="DUF7144"/>
    <property type="match status" value="1"/>
</dbReference>
<gene>
    <name evidence="4" type="ORF">ACFP4F_23765</name>
</gene>
<name>A0ABW1MR44_9ACTN</name>
<evidence type="ECO:0000256" key="1">
    <source>
        <dbReference type="SAM" id="MobiDB-lite"/>
    </source>
</evidence>
<feature type="compositionally biased region" description="Low complexity" evidence="1">
    <location>
        <begin position="14"/>
        <end position="24"/>
    </location>
</feature>
<accession>A0ABW1MR44</accession>
<comment type="caution">
    <text evidence="4">The sequence shown here is derived from an EMBL/GenBank/DDBJ whole genome shotgun (WGS) entry which is preliminary data.</text>
</comment>
<feature type="transmembrane region" description="Helical" evidence="2">
    <location>
        <begin position="34"/>
        <end position="57"/>
    </location>
</feature>
<evidence type="ECO:0000313" key="5">
    <source>
        <dbReference type="Proteomes" id="UP001596139"/>
    </source>
</evidence>
<dbReference type="Proteomes" id="UP001596139">
    <property type="component" value="Unassembled WGS sequence"/>
</dbReference>